<name>A0ABV3WJY1_9BURK</name>
<evidence type="ECO:0000313" key="2">
    <source>
        <dbReference type="Proteomes" id="UP001558535"/>
    </source>
</evidence>
<reference evidence="1 2" key="1">
    <citation type="submission" date="2024-07" db="EMBL/GenBank/DDBJ databases">
        <title>A survey of Mimosa microsymbionts across Brazilian biomes reveals a high diversity of Paraburkholderia nodulating endemic species, but also that Cupriavidus is common as a symbiont of widespread species.</title>
        <authorList>
            <person name="Rouws L."/>
            <person name="Barauna A."/>
            <person name="Beukes C."/>
            <person name="Rouws J.R.C."/>
            <person name="De Faria S.M."/>
            <person name="Gross E."/>
            <person name="Bueno Dos Reis Junior F."/>
            <person name="Simon M.F."/>
            <person name="Maluk M."/>
            <person name="Odee D.W."/>
            <person name="Kenicer G."/>
            <person name="Young J.P.W."/>
            <person name="Reis V.M."/>
            <person name="Zilli J."/>
            <person name="James E.K."/>
        </authorList>
    </citation>
    <scope>NUCLEOTIDE SEQUENCE [LARGE SCALE GENOMIC DNA]</scope>
    <source>
        <strain evidence="1 2">BR14375</strain>
    </source>
</reference>
<keyword evidence="2" id="KW-1185">Reference proteome</keyword>
<dbReference type="EMBL" id="JBFPKE010000015">
    <property type="protein sequence ID" value="MEX3753560.1"/>
    <property type="molecule type" value="Genomic_DNA"/>
</dbReference>
<evidence type="ECO:0000313" key="1">
    <source>
        <dbReference type="EMBL" id="MEX3753560.1"/>
    </source>
</evidence>
<organism evidence="1 2">
    <name type="scientific">Paraburkholderia phenoliruptrix</name>
    <dbReference type="NCBI Taxonomy" id="252970"/>
    <lineage>
        <taxon>Bacteria</taxon>
        <taxon>Pseudomonadati</taxon>
        <taxon>Pseudomonadota</taxon>
        <taxon>Betaproteobacteria</taxon>
        <taxon>Burkholderiales</taxon>
        <taxon>Burkholderiaceae</taxon>
        <taxon>Paraburkholderia</taxon>
    </lineage>
</organism>
<protein>
    <submittedName>
        <fullName evidence="1">Uncharacterized protein</fullName>
    </submittedName>
</protein>
<accession>A0ABV3WJY1</accession>
<proteinExistence type="predicted"/>
<dbReference type="RefSeq" id="WP_368577155.1">
    <property type="nucleotide sequence ID" value="NZ_JBFPKB010000016.1"/>
</dbReference>
<dbReference type="Proteomes" id="UP001558535">
    <property type="component" value="Unassembled WGS sequence"/>
</dbReference>
<comment type="caution">
    <text evidence="1">The sequence shown here is derived from an EMBL/GenBank/DDBJ whole genome shotgun (WGS) entry which is preliminary data.</text>
</comment>
<gene>
    <name evidence="1" type="ORF">AB3X84_26530</name>
</gene>
<sequence>MKVNIERLVWTHRIPADPIVWASVSSIDASWRHNKNLYIGPGGKGGQNDRYVRFGKWLESNSHRAIEVPELGLSRGEVAFSNGRHRFAWFRDHGLVDMPVAVDPAIVESFRVRFGSPQRVARLHKTRFSACPGN</sequence>